<comment type="function">
    <text evidence="13">Controls the interaction of photosystem II (PSII) cores with the light-harvesting antenna, regulates electron flow through the 2 photosystem reaction centers. PSII is a light-driven water plastoquinone oxidoreductase, using light energy to abstract electrons from H(2)O, generating a proton gradient subsequently used for ATP formation.</text>
</comment>
<dbReference type="NCBIfam" id="TIGR03043">
    <property type="entry name" value="PS_II_psbZ"/>
    <property type="match status" value="1"/>
</dbReference>
<evidence type="ECO:0000256" key="3">
    <source>
        <dbReference type="ARBA" id="ARBA00021665"/>
    </source>
</evidence>
<dbReference type="GO" id="GO:0015979">
    <property type="term" value="P:photosynthesis"/>
    <property type="evidence" value="ECO:0007669"/>
    <property type="project" value="UniProtKB-UniRule"/>
</dbReference>
<dbReference type="Pfam" id="PF01737">
    <property type="entry name" value="Ycf9"/>
    <property type="match status" value="1"/>
</dbReference>
<evidence type="ECO:0000256" key="7">
    <source>
        <dbReference type="ARBA" id="ARBA00022989"/>
    </source>
</evidence>
<keyword evidence="9 12" id="KW-0472">Membrane</keyword>
<organism evidence="15">
    <name type="scientific">Vaucheria litorea</name>
    <name type="common">Yellow-green alga</name>
    <dbReference type="NCBI Taxonomy" id="109269"/>
    <lineage>
        <taxon>Eukaryota</taxon>
        <taxon>Sar</taxon>
        <taxon>Stramenopiles</taxon>
        <taxon>Ochrophyta</taxon>
        <taxon>PX clade</taxon>
        <taxon>Xanthophyceae</taxon>
        <taxon>Vaucheriales</taxon>
        <taxon>Vaucheriaceae</taxon>
        <taxon>Vaucheria</taxon>
    </lineage>
</organism>
<dbReference type="AlphaFoldDB" id="B7T222"/>
<dbReference type="GO" id="GO:0009535">
    <property type="term" value="C:chloroplast thylakoid membrane"/>
    <property type="evidence" value="ECO:0007669"/>
    <property type="project" value="UniProtKB-SubCell"/>
</dbReference>
<evidence type="ECO:0000256" key="8">
    <source>
        <dbReference type="ARBA" id="ARBA00023078"/>
    </source>
</evidence>
<dbReference type="RefSeq" id="YP_002327571.1">
    <property type="nucleotide sequence ID" value="NC_011600.1"/>
</dbReference>
<keyword evidence="8 12" id="KW-0793">Thylakoid</keyword>
<evidence type="ECO:0000313" key="15">
    <source>
        <dbReference type="EMBL" id="ACF70988.1"/>
    </source>
</evidence>
<dbReference type="GeneID" id="7056079"/>
<evidence type="ECO:0000256" key="13">
    <source>
        <dbReference type="RuleBase" id="RU003472"/>
    </source>
</evidence>
<comment type="function">
    <text evidence="12">May control the interaction of photosystem II (PSII) cores with the light-harvesting antenna, regulates electron flow through the 2 photosystem reaction centers. PSII is a light-driven water plastoquinone oxidoreductase, using light energy to abstract electrons from H(2)O, generating a proton gradient subsequently used for ATP formation.</text>
</comment>
<evidence type="ECO:0000256" key="4">
    <source>
        <dbReference type="ARBA" id="ARBA00022469"/>
    </source>
</evidence>
<proteinExistence type="inferred from homology"/>
<sequence length="62" mass="6957">MLIVIQILTSLFILLSLGLIITVPVTLATPGQWEISKDNIFKSATLWTTFIFLITFANTFVK</sequence>
<evidence type="ECO:0000256" key="1">
    <source>
        <dbReference type="ARBA" id="ARBA00004370"/>
    </source>
</evidence>
<evidence type="ECO:0000256" key="14">
    <source>
        <dbReference type="SAM" id="Phobius"/>
    </source>
</evidence>
<keyword evidence="6 12" id="KW-0812">Transmembrane</keyword>
<dbReference type="HAMAP" id="MF_00644">
    <property type="entry name" value="PSII_PsbZ"/>
    <property type="match status" value="1"/>
</dbReference>
<keyword evidence="4 12" id="KW-0674">Reaction center</keyword>
<comment type="subunit">
    <text evidence="11 12">PSII is composed of 1 copy each of membrane proteins PsbA, PsbB, PsbC, PsbD, PsbE, PsbF, PsbH, PsbI, PsbJ, PsbK, PsbL, PsbM, PsbT, PsbY, PsbZ, Psb30/Ycf12, at least 3 peripheral proteins of the oxygen-evolving complex and a large number of cofactors. It forms dimeric complexes.</text>
</comment>
<keyword evidence="15" id="KW-0150">Chloroplast</keyword>
<dbReference type="GO" id="GO:0042549">
    <property type="term" value="P:photosystem II stabilization"/>
    <property type="evidence" value="ECO:0007669"/>
    <property type="project" value="InterPro"/>
</dbReference>
<gene>
    <name evidence="12 15" type="primary">psbZ</name>
</gene>
<geneLocation type="chloroplast" evidence="15"/>
<evidence type="ECO:0000256" key="5">
    <source>
        <dbReference type="ARBA" id="ARBA00022531"/>
    </source>
</evidence>
<protein>
    <recommendedName>
        <fullName evidence="3 12">Photosystem II reaction center protein Z</fullName>
        <shortName evidence="12">PSII-Z</shortName>
    </recommendedName>
</protein>
<keyword evidence="5 12" id="KW-0602">Photosynthesis</keyword>
<reference evidence="15" key="1">
    <citation type="journal article" date="2008" name="Proc. Natl. Acad. Sci. U.S.A.">
        <title>Horizontal gene transfer of the algal nuclear gene psbO to the photosynthetic sea slug Elysia chlorotica.</title>
        <authorList>
            <person name="Rumpho M.E."/>
            <person name="Worful J.M."/>
            <person name="Lee J."/>
            <person name="Kannan K."/>
            <person name="Tyler M.S."/>
            <person name="Bhattacharya D."/>
            <person name="Moustafa A."/>
            <person name="Manhart J.R."/>
        </authorList>
    </citation>
    <scope>NUCLEOTIDE SEQUENCE [LARGE SCALE GENOMIC DNA]</scope>
    <source>
        <strain>CCMP2940</strain>
    </source>
</reference>
<dbReference type="InterPro" id="IPR036512">
    <property type="entry name" value="PSII_PsbZ_sf"/>
</dbReference>
<dbReference type="GO" id="GO:0009539">
    <property type="term" value="C:photosystem II reaction center"/>
    <property type="evidence" value="ECO:0007669"/>
    <property type="project" value="InterPro"/>
</dbReference>
<evidence type="ECO:0000256" key="6">
    <source>
        <dbReference type="ARBA" id="ARBA00022692"/>
    </source>
</evidence>
<feature type="transmembrane region" description="Helical" evidence="14">
    <location>
        <begin position="44"/>
        <end position="61"/>
    </location>
</feature>
<evidence type="ECO:0000256" key="10">
    <source>
        <dbReference type="ARBA" id="ARBA00023276"/>
    </source>
</evidence>
<name>B7T222_VAULI</name>
<evidence type="ECO:0000256" key="9">
    <source>
        <dbReference type="ARBA" id="ARBA00023136"/>
    </source>
</evidence>
<dbReference type="InterPro" id="IPR002644">
    <property type="entry name" value="PSII_PsbZ"/>
</dbReference>
<keyword evidence="10 12" id="KW-0604">Photosystem II</keyword>
<dbReference type="SUPFAM" id="SSF161055">
    <property type="entry name" value="PsbZ-like"/>
    <property type="match status" value="1"/>
</dbReference>
<dbReference type="EMBL" id="EU912438">
    <property type="protein sequence ID" value="ACF70988.1"/>
    <property type="molecule type" value="Genomic_DNA"/>
</dbReference>
<evidence type="ECO:0000256" key="2">
    <source>
        <dbReference type="ARBA" id="ARBA00008367"/>
    </source>
</evidence>
<evidence type="ECO:0000256" key="11">
    <source>
        <dbReference type="ARBA" id="ARBA00038734"/>
    </source>
</evidence>
<keyword evidence="15" id="KW-0934">Plastid</keyword>
<comment type="similarity">
    <text evidence="2 12 13">Belongs to the PsbZ family.</text>
</comment>
<keyword evidence="7 12" id="KW-1133">Transmembrane helix</keyword>
<accession>B7T222</accession>
<evidence type="ECO:0000256" key="12">
    <source>
        <dbReference type="HAMAP-Rule" id="MF_00644"/>
    </source>
</evidence>
<comment type="subcellular location">
    <subcellularLocation>
        <location evidence="1">Membrane</location>
    </subcellularLocation>
    <subcellularLocation>
        <location evidence="12">Plastid</location>
        <location evidence="12">Chloroplast thylakoid membrane</location>
        <topology evidence="12">Multi-pass membrane protein</topology>
    </subcellularLocation>
</comment>
<dbReference type="Gene3D" id="1.10.287.740">
    <property type="entry name" value="Photosystem II PsbZ, reaction centre"/>
    <property type="match status" value="1"/>
</dbReference>